<evidence type="ECO:0000256" key="1">
    <source>
        <dbReference type="SAM" id="SignalP"/>
    </source>
</evidence>
<evidence type="ECO:0000313" key="2">
    <source>
        <dbReference type="EMBL" id="ODS30345.1"/>
    </source>
</evidence>
<feature type="signal peptide" evidence="1">
    <location>
        <begin position="1"/>
        <end position="23"/>
    </location>
</feature>
<reference evidence="2 3" key="1">
    <citation type="submission" date="2016-07" db="EMBL/GenBank/DDBJ databases">
        <title>Draft genome of Scalindua rubra, obtained from a brine-seawater interface in the Red Sea, sheds light on salt adaptation in anammox bacteria.</title>
        <authorList>
            <person name="Speth D.R."/>
            <person name="Lagkouvardos I."/>
            <person name="Wang Y."/>
            <person name="Qian P.-Y."/>
            <person name="Dutilh B.E."/>
            <person name="Jetten M.S."/>
        </authorList>
    </citation>
    <scope>NUCLEOTIDE SEQUENCE [LARGE SCALE GENOMIC DNA]</scope>
    <source>
        <strain evidence="2">BSI-1</strain>
    </source>
</reference>
<dbReference type="Proteomes" id="UP000094056">
    <property type="component" value="Unassembled WGS sequence"/>
</dbReference>
<gene>
    <name evidence="2" type="ORF">SCARUB_04546</name>
</gene>
<comment type="caution">
    <text evidence="2">The sequence shown here is derived from an EMBL/GenBank/DDBJ whole genome shotgun (WGS) entry which is preliminary data.</text>
</comment>
<protein>
    <recommendedName>
        <fullName evidence="4">DUF4468 domain-containing protein</fullName>
    </recommendedName>
</protein>
<evidence type="ECO:0000313" key="3">
    <source>
        <dbReference type="Proteomes" id="UP000094056"/>
    </source>
</evidence>
<keyword evidence="1" id="KW-0732">Signal</keyword>
<proteinExistence type="predicted"/>
<dbReference type="AlphaFoldDB" id="A0A1E3X3Z5"/>
<sequence>MKKWFVCLLLGLLPCGCADIQHAGHEQEKPFYEIQGSHLLGWGEKRHIRLTEEQLDDIANYGIKIREDEKLVVYYSMSRKRGRGEVGKAFLVNGEGEYGTFELVVHIVSNMIHDIHIIKNPKDYTENPVINKDFLEQFIGKDLTSSFEFAKELENMLTTPAKIKPIKNAPVTSEKIAKAFRKWLVITKVTKLN</sequence>
<feature type="chain" id="PRO_5009140029" description="DUF4468 domain-containing protein" evidence="1">
    <location>
        <begin position="24"/>
        <end position="193"/>
    </location>
</feature>
<evidence type="ECO:0008006" key="4">
    <source>
        <dbReference type="Google" id="ProtNLM"/>
    </source>
</evidence>
<dbReference type="EMBL" id="MAYW01000240">
    <property type="protein sequence ID" value="ODS30345.1"/>
    <property type="molecule type" value="Genomic_DNA"/>
</dbReference>
<accession>A0A1E3X3Z5</accession>
<name>A0A1E3X3Z5_9BACT</name>
<organism evidence="2 3">
    <name type="scientific">Candidatus Scalindua rubra</name>
    <dbReference type="NCBI Taxonomy" id="1872076"/>
    <lineage>
        <taxon>Bacteria</taxon>
        <taxon>Pseudomonadati</taxon>
        <taxon>Planctomycetota</taxon>
        <taxon>Candidatus Brocadiia</taxon>
        <taxon>Candidatus Brocadiales</taxon>
        <taxon>Candidatus Scalinduaceae</taxon>
        <taxon>Candidatus Scalindua</taxon>
    </lineage>
</organism>